<dbReference type="PANTHER" id="PTHR38469">
    <property type="entry name" value="PERIPLASMIC PEPTIDASE SUBFAMILY S1B"/>
    <property type="match status" value="1"/>
</dbReference>
<dbReference type="PANTHER" id="PTHR38469:SF1">
    <property type="entry name" value="PERIPLASMIC PEPTIDASE SUBFAMILY S1B"/>
    <property type="match status" value="1"/>
</dbReference>
<dbReference type="InterPro" id="IPR019500">
    <property type="entry name" value="Pep_S46"/>
</dbReference>
<keyword evidence="1" id="KW-0645">Protease</keyword>
<protein>
    <submittedName>
        <fullName evidence="6">S46 family peptidase</fullName>
    </submittedName>
</protein>
<name>A0A7X5YEP8_9BACT</name>
<dbReference type="Pfam" id="PF10459">
    <property type="entry name" value="Peptidase_S46"/>
    <property type="match status" value="1"/>
</dbReference>
<dbReference type="GO" id="GO:0070009">
    <property type="term" value="F:serine-type aminopeptidase activity"/>
    <property type="evidence" value="ECO:0007669"/>
    <property type="project" value="InterPro"/>
</dbReference>
<sequence>MDSKIEENVRDRFSKELKIIFLRDFADFVSINDKLLSCFCRANFMSTGSVTDENVTFGAVRGCEMNELSYRYYTTMDGMYNKYLNNPSDSEYYLPKKMRDLYQKQDYGRYGDKDGRLRVCFLTDHYY</sequence>
<dbReference type="EMBL" id="JAATLI010000011">
    <property type="protein sequence ID" value="NJC19536.1"/>
    <property type="molecule type" value="Genomic_DNA"/>
</dbReference>
<organism evidence="5 7">
    <name type="scientific">Butyricimonas paravirosa</name>
    <dbReference type="NCBI Taxonomy" id="1472417"/>
    <lineage>
        <taxon>Bacteria</taxon>
        <taxon>Pseudomonadati</taxon>
        <taxon>Bacteroidota</taxon>
        <taxon>Bacteroidia</taxon>
        <taxon>Bacteroidales</taxon>
        <taxon>Odoribacteraceae</taxon>
        <taxon>Butyricimonas</taxon>
    </lineage>
</organism>
<keyword evidence="3" id="KW-0378">Hydrolase</keyword>
<evidence type="ECO:0000256" key="3">
    <source>
        <dbReference type="ARBA" id="ARBA00022801"/>
    </source>
</evidence>
<dbReference type="GO" id="GO:0008239">
    <property type="term" value="F:dipeptidyl-peptidase activity"/>
    <property type="evidence" value="ECO:0007669"/>
    <property type="project" value="InterPro"/>
</dbReference>
<evidence type="ECO:0000256" key="4">
    <source>
        <dbReference type="ARBA" id="ARBA00022825"/>
    </source>
</evidence>
<evidence type="ECO:0000256" key="2">
    <source>
        <dbReference type="ARBA" id="ARBA00022729"/>
    </source>
</evidence>
<evidence type="ECO:0000256" key="1">
    <source>
        <dbReference type="ARBA" id="ARBA00022670"/>
    </source>
</evidence>
<keyword evidence="8" id="KW-1185">Reference proteome</keyword>
<keyword evidence="2" id="KW-0732">Signal</keyword>
<accession>A0A7X5YEP8</accession>
<dbReference type="Proteomes" id="UP000576368">
    <property type="component" value="Unassembled WGS sequence"/>
</dbReference>
<dbReference type="GO" id="GO:0006508">
    <property type="term" value="P:proteolysis"/>
    <property type="evidence" value="ECO:0007669"/>
    <property type="project" value="UniProtKB-KW"/>
</dbReference>
<proteinExistence type="predicted"/>
<dbReference type="AlphaFoldDB" id="A0A7X5YEP8"/>
<dbReference type="RefSeq" id="WP_118303104.1">
    <property type="nucleotide sequence ID" value="NZ_BMPA01000001.1"/>
</dbReference>
<dbReference type="EMBL" id="CP043839">
    <property type="protein sequence ID" value="WOF13218.1"/>
    <property type="molecule type" value="Genomic_DNA"/>
</dbReference>
<dbReference type="GeneID" id="86892324"/>
<evidence type="ECO:0000313" key="5">
    <source>
        <dbReference type="EMBL" id="NJC19536.1"/>
    </source>
</evidence>
<dbReference type="Proteomes" id="UP001302374">
    <property type="component" value="Chromosome"/>
</dbReference>
<keyword evidence="4" id="KW-0720">Serine protease</keyword>
<reference evidence="6 8" key="1">
    <citation type="submission" date="2019-09" db="EMBL/GenBank/DDBJ databases">
        <title>Butyricimonas paravirosa DSM 105722 (=214-4 = JCM 18677 = CCUG 65563).</title>
        <authorList>
            <person name="Le Roy T."/>
            <person name="Cani P.D."/>
        </authorList>
    </citation>
    <scope>NUCLEOTIDE SEQUENCE [LARGE SCALE GENOMIC DNA]</scope>
    <source>
        <strain evidence="6 8">DSM 105722</strain>
    </source>
</reference>
<evidence type="ECO:0000313" key="6">
    <source>
        <dbReference type="EMBL" id="WOF13218.1"/>
    </source>
</evidence>
<evidence type="ECO:0000313" key="8">
    <source>
        <dbReference type="Proteomes" id="UP001302374"/>
    </source>
</evidence>
<evidence type="ECO:0000313" key="7">
    <source>
        <dbReference type="Proteomes" id="UP000576368"/>
    </source>
</evidence>
<reference evidence="5 7" key="2">
    <citation type="submission" date="2020-03" db="EMBL/GenBank/DDBJ databases">
        <title>Genomic Encyclopedia of Type Strains, Phase IV (KMG-IV): sequencing the most valuable type-strain genomes for metagenomic binning, comparative biology and taxonomic classification.</title>
        <authorList>
            <person name="Goeker M."/>
        </authorList>
    </citation>
    <scope>NUCLEOTIDE SEQUENCE [LARGE SCALE GENOMIC DNA]</scope>
    <source>
        <strain evidence="5 7">DSM 105722</strain>
    </source>
</reference>
<gene>
    <name evidence="6" type="ORF">F1644_13495</name>
    <name evidence="5" type="ORF">GGR15_003170</name>
</gene>